<evidence type="ECO:0000313" key="1">
    <source>
        <dbReference type="EMBL" id="RDY57543.1"/>
    </source>
</evidence>
<protein>
    <submittedName>
        <fullName evidence="1">Uncharacterized protein</fullName>
    </submittedName>
</protein>
<dbReference type="OrthoDB" id="9793589at2"/>
<dbReference type="RefSeq" id="WP_116186021.1">
    <property type="nucleotide sequence ID" value="NZ_QTJX01000016.1"/>
</dbReference>
<dbReference type="AlphaFoldDB" id="A0A371JKQ6"/>
<comment type="caution">
    <text evidence="1">The sequence shown here is derived from an EMBL/GenBank/DDBJ whole genome shotgun (WGS) entry which is preliminary data.</text>
</comment>
<evidence type="ECO:0000313" key="2">
    <source>
        <dbReference type="Proteomes" id="UP000261828"/>
    </source>
</evidence>
<dbReference type="Proteomes" id="UP000261828">
    <property type="component" value="Unassembled WGS sequence"/>
</dbReference>
<name>A0A371JKQ6_9FLAO</name>
<accession>A0A371JKQ6</accession>
<dbReference type="EMBL" id="QTJX01000016">
    <property type="protein sequence ID" value="RDY57543.1"/>
    <property type="molecule type" value="Genomic_DNA"/>
</dbReference>
<sequence>MTKTEQQDLEALKIGFEMNEWEDFLLILNEIRDRDKEIIAIYRKSHKELQSTKEREQRLVEVLKNVIERFDGYFGEDTLGQSSIDEAKEVLELKNQ</sequence>
<keyword evidence="2" id="KW-1185">Reference proteome</keyword>
<gene>
    <name evidence="1" type="ORF">DX873_18720</name>
</gene>
<organism evidence="1 2">
    <name type="scientific">Flagellimonas nanhaiensis</name>
    <dbReference type="NCBI Taxonomy" id="2292706"/>
    <lineage>
        <taxon>Bacteria</taxon>
        <taxon>Pseudomonadati</taxon>
        <taxon>Bacteroidota</taxon>
        <taxon>Flavobacteriia</taxon>
        <taxon>Flavobacteriales</taxon>
        <taxon>Flavobacteriaceae</taxon>
        <taxon>Flagellimonas</taxon>
    </lineage>
</organism>
<proteinExistence type="predicted"/>
<reference evidence="1 2" key="1">
    <citation type="submission" date="2018-08" db="EMBL/GenBank/DDBJ databases">
        <title>Muricauda nanhaiensis sp. nov., isolated from seawater of the South China Sea.</title>
        <authorList>
            <person name="Dang Y."/>
        </authorList>
    </citation>
    <scope>NUCLEOTIDE SEQUENCE [LARGE SCALE GENOMIC DNA]</scope>
    <source>
        <strain evidence="1 2">SM1704</strain>
    </source>
</reference>